<comment type="caution">
    <text evidence="2">The sequence shown here is derived from an EMBL/GenBank/DDBJ whole genome shotgun (WGS) entry which is preliminary data.</text>
</comment>
<dbReference type="EMBL" id="BNJG01000001">
    <property type="protein sequence ID" value="GHO53232.1"/>
    <property type="molecule type" value="Genomic_DNA"/>
</dbReference>
<proteinExistence type="predicted"/>
<sequence>MQMLTRSGKNYRLLCCYAEEDRLIQARLETYLLDGLSREQVPATWQSLNLSPGRYEAVEAAVQITEADIILLLVSEHFKTLSLGNPREIQRILEREQRGDVSVYPIVVRKTSWVTTSFGNLCPLPSQGGVLLRPESGKFDSAVLATILDELRAVMTHPREGETDPEQPVPHFLFANERAQRAPSGWATPTLTSEQLRTTDPSLPVVSLPRDSLVEERVRGDTQASASPGEAKQFFQETLQLDQLSRVDESKHAIEQRDARSLSENITRIIRSHMSQKKATVVVIVIVTMALLALMSVYAFPIS</sequence>
<keyword evidence="1" id="KW-0472">Membrane</keyword>
<evidence type="ECO:0008006" key="4">
    <source>
        <dbReference type="Google" id="ProtNLM"/>
    </source>
</evidence>
<evidence type="ECO:0000313" key="3">
    <source>
        <dbReference type="Proteomes" id="UP000654345"/>
    </source>
</evidence>
<dbReference type="InterPro" id="IPR035897">
    <property type="entry name" value="Toll_tir_struct_dom_sf"/>
</dbReference>
<gene>
    <name evidence="2" type="ORF">KSB_17070</name>
</gene>
<name>A0ABQ3ULF2_9CHLR</name>
<protein>
    <recommendedName>
        <fullName evidence="4">TIR domain-containing protein</fullName>
    </recommendedName>
</protein>
<dbReference type="SUPFAM" id="SSF52200">
    <property type="entry name" value="Toll/Interleukin receptor TIR domain"/>
    <property type="match status" value="1"/>
</dbReference>
<accession>A0ABQ3ULF2</accession>
<keyword evidence="1" id="KW-1133">Transmembrane helix</keyword>
<organism evidence="2 3">
    <name type="scientific">Ktedonobacter robiniae</name>
    <dbReference type="NCBI Taxonomy" id="2778365"/>
    <lineage>
        <taxon>Bacteria</taxon>
        <taxon>Bacillati</taxon>
        <taxon>Chloroflexota</taxon>
        <taxon>Ktedonobacteria</taxon>
        <taxon>Ktedonobacterales</taxon>
        <taxon>Ktedonobacteraceae</taxon>
        <taxon>Ktedonobacter</taxon>
    </lineage>
</organism>
<dbReference type="Proteomes" id="UP000654345">
    <property type="component" value="Unassembled WGS sequence"/>
</dbReference>
<evidence type="ECO:0000313" key="2">
    <source>
        <dbReference type="EMBL" id="GHO53232.1"/>
    </source>
</evidence>
<evidence type="ECO:0000256" key="1">
    <source>
        <dbReference type="SAM" id="Phobius"/>
    </source>
</evidence>
<reference evidence="2 3" key="1">
    <citation type="journal article" date="2021" name="Int. J. Syst. Evol. Microbiol.">
        <title>Reticulibacter mediterranei gen. nov., sp. nov., within the new family Reticulibacteraceae fam. nov., and Ktedonospora formicarum gen. nov., sp. nov., Ktedonobacter robiniae sp. nov., Dictyobacter formicarum sp. nov. and Dictyobacter arantiisoli sp. nov., belonging to the class Ktedonobacteria.</title>
        <authorList>
            <person name="Yabe S."/>
            <person name="Zheng Y."/>
            <person name="Wang C.M."/>
            <person name="Sakai Y."/>
            <person name="Abe K."/>
            <person name="Yokota A."/>
            <person name="Donadio S."/>
            <person name="Cavaletti L."/>
            <person name="Monciardini P."/>
        </authorList>
    </citation>
    <scope>NUCLEOTIDE SEQUENCE [LARGE SCALE GENOMIC DNA]</scope>
    <source>
        <strain evidence="2 3">SOSP1-30</strain>
    </source>
</reference>
<feature type="transmembrane region" description="Helical" evidence="1">
    <location>
        <begin position="279"/>
        <end position="300"/>
    </location>
</feature>
<keyword evidence="3" id="KW-1185">Reference proteome</keyword>
<dbReference type="RefSeq" id="WP_201370071.1">
    <property type="nucleotide sequence ID" value="NZ_BNJG01000001.1"/>
</dbReference>
<keyword evidence="1" id="KW-0812">Transmembrane</keyword>